<dbReference type="EMBL" id="KN832980">
    <property type="protein sequence ID" value="KIM87228.1"/>
    <property type="molecule type" value="Genomic_DNA"/>
</dbReference>
<dbReference type="InParanoid" id="A0A0C3BLA8"/>
<dbReference type="AlphaFoldDB" id="A0A0C3BLA8"/>
<reference evidence="2" key="2">
    <citation type="submission" date="2015-01" db="EMBL/GenBank/DDBJ databases">
        <title>Evolutionary Origins and Diversification of the Mycorrhizal Mutualists.</title>
        <authorList>
            <consortium name="DOE Joint Genome Institute"/>
            <consortium name="Mycorrhizal Genomics Consortium"/>
            <person name="Kohler A."/>
            <person name="Kuo A."/>
            <person name="Nagy L.G."/>
            <person name="Floudas D."/>
            <person name="Copeland A."/>
            <person name="Barry K.W."/>
            <person name="Cichocki N."/>
            <person name="Veneault-Fourrey C."/>
            <person name="LaButti K."/>
            <person name="Lindquist E.A."/>
            <person name="Lipzen A."/>
            <person name="Lundell T."/>
            <person name="Morin E."/>
            <person name="Murat C."/>
            <person name="Riley R."/>
            <person name="Ohm R."/>
            <person name="Sun H."/>
            <person name="Tunlid A."/>
            <person name="Henrissat B."/>
            <person name="Grigoriev I.V."/>
            <person name="Hibbett D.S."/>
            <person name="Martin F."/>
        </authorList>
    </citation>
    <scope>NUCLEOTIDE SEQUENCE [LARGE SCALE GENOMIC DNA]</scope>
    <source>
        <strain evidence="2">F 1598</strain>
    </source>
</reference>
<name>A0A0C3BLA8_PILCF</name>
<sequence length="146" mass="16342">MLGPEVRDWADQRSQDLLFTILFSLGRSRGELDNKVVLKGILNKIAHYAKGTLENTHSASEVRVRLLTLDSPPECLGMRAFGKTSNTWALRSANCGKSGYSGPMLIQLRFVTENGLRRASKGGRNVWQNRCVTARMIRSTWIGHKP</sequence>
<keyword evidence="2" id="KW-1185">Reference proteome</keyword>
<proteinExistence type="predicted"/>
<organism evidence="1 2">
    <name type="scientific">Piloderma croceum (strain F 1598)</name>
    <dbReference type="NCBI Taxonomy" id="765440"/>
    <lineage>
        <taxon>Eukaryota</taxon>
        <taxon>Fungi</taxon>
        <taxon>Dikarya</taxon>
        <taxon>Basidiomycota</taxon>
        <taxon>Agaricomycotina</taxon>
        <taxon>Agaricomycetes</taxon>
        <taxon>Agaricomycetidae</taxon>
        <taxon>Atheliales</taxon>
        <taxon>Atheliaceae</taxon>
        <taxon>Piloderma</taxon>
    </lineage>
</organism>
<evidence type="ECO:0000313" key="1">
    <source>
        <dbReference type="EMBL" id="KIM87228.1"/>
    </source>
</evidence>
<reference evidence="1 2" key="1">
    <citation type="submission" date="2014-04" db="EMBL/GenBank/DDBJ databases">
        <authorList>
            <consortium name="DOE Joint Genome Institute"/>
            <person name="Kuo A."/>
            <person name="Tarkka M."/>
            <person name="Buscot F."/>
            <person name="Kohler A."/>
            <person name="Nagy L.G."/>
            <person name="Floudas D."/>
            <person name="Copeland A."/>
            <person name="Barry K.W."/>
            <person name="Cichocki N."/>
            <person name="Veneault-Fourrey C."/>
            <person name="LaButti K."/>
            <person name="Lindquist E.A."/>
            <person name="Lipzen A."/>
            <person name="Lundell T."/>
            <person name="Morin E."/>
            <person name="Murat C."/>
            <person name="Sun H."/>
            <person name="Tunlid A."/>
            <person name="Henrissat B."/>
            <person name="Grigoriev I.V."/>
            <person name="Hibbett D.S."/>
            <person name="Martin F."/>
            <person name="Nordberg H.P."/>
            <person name="Cantor M.N."/>
            <person name="Hua S.X."/>
        </authorList>
    </citation>
    <scope>NUCLEOTIDE SEQUENCE [LARGE SCALE GENOMIC DNA]</scope>
    <source>
        <strain evidence="1 2">F 1598</strain>
    </source>
</reference>
<evidence type="ECO:0000313" key="2">
    <source>
        <dbReference type="Proteomes" id="UP000054166"/>
    </source>
</evidence>
<gene>
    <name evidence="1" type="ORF">PILCRDRAFT_815706</name>
</gene>
<accession>A0A0C3BLA8</accession>
<protein>
    <submittedName>
        <fullName evidence="1">Uncharacterized protein</fullName>
    </submittedName>
</protein>
<dbReference type="HOGENOM" id="CLU_1778179_0_0_1"/>
<dbReference type="Proteomes" id="UP000054166">
    <property type="component" value="Unassembled WGS sequence"/>
</dbReference>